<dbReference type="InterPro" id="IPR004341">
    <property type="entry name" value="CAT_RNA-bd_dom"/>
</dbReference>
<dbReference type="GO" id="GO:0003723">
    <property type="term" value="F:RNA binding"/>
    <property type="evidence" value="ECO:0007669"/>
    <property type="project" value="InterPro"/>
</dbReference>
<dbReference type="SUPFAM" id="SSF50151">
    <property type="entry name" value="SacY-like RNA-binding domain"/>
    <property type="match status" value="1"/>
</dbReference>
<organism evidence="3 4">
    <name type="scientific">Listeria grayi DSM 20601</name>
    <dbReference type="NCBI Taxonomy" id="525367"/>
    <lineage>
        <taxon>Bacteria</taxon>
        <taxon>Bacillati</taxon>
        <taxon>Bacillota</taxon>
        <taxon>Bacilli</taxon>
        <taxon>Bacillales</taxon>
        <taxon>Listeriaceae</taxon>
        <taxon>Listeria</taxon>
    </lineage>
</organism>
<proteinExistence type="predicted"/>
<evidence type="ECO:0000256" key="1">
    <source>
        <dbReference type="ARBA" id="ARBA00022737"/>
    </source>
</evidence>
<dbReference type="HOGENOM" id="CLU_078802_0_0_9"/>
<keyword evidence="4" id="KW-1185">Reference proteome</keyword>
<name>D7UWI5_LISGR</name>
<dbReference type="PROSITE" id="PS51372">
    <property type="entry name" value="PRD_2"/>
    <property type="match status" value="2"/>
</dbReference>
<dbReference type="GO" id="GO:0006355">
    <property type="term" value="P:regulation of DNA-templated transcription"/>
    <property type="evidence" value="ECO:0007669"/>
    <property type="project" value="InterPro"/>
</dbReference>
<dbReference type="EMBL" id="ACCR02000003">
    <property type="protein sequence ID" value="EFI84886.1"/>
    <property type="molecule type" value="Genomic_DNA"/>
</dbReference>
<dbReference type="Proteomes" id="UP000010119">
    <property type="component" value="Unassembled WGS sequence"/>
</dbReference>
<dbReference type="InterPro" id="IPR036634">
    <property type="entry name" value="PRD_sf"/>
</dbReference>
<protein>
    <submittedName>
        <fullName evidence="3">Transcription antiterminator LicT</fullName>
    </submittedName>
</protein>
<accession>D7UWI5</accession>
<dbReference type="InterPro" id="IPR011608">
    <property type="entry name" value="PRD"/>
</dbReference>
<dbReference type="Pfam" id="PF00874">
    <property type="entry name" value="PRD"/>
    <property type="match status" value="2"/>
</dbReference>
<dbReference type="SUPFAM" id="SSF63520">
    <property type="entry name" value="PTS-regulatory domain, PRD"/>
    <property type="match status" value="2"/>
</dbReference>
<feature type="domain" description="PRD" evidence="2">
    <location>
        <begin position="193"/>
        <end position="303"/>
    </location>
</feature>
<dbReference type="PANTHER" id="PTHR30185:SF15">
    <property type="entry name" value="CRYPTIC BETA-GLUCOSIDE BGL OPERON ANTITERMINATOR"/>
    <property type="match status" value="1"/>
</dbReference>
<dbReference type="AlphaFoldDB" id="D7UWI5"/>
<dbReference type="eggNOG" id="COG3711">
    <property type="taxonomic scope" value="Bacteria"/>
</dbReference>
<comment type="caution">
    <text evidence="3">The sequence shown here is derived from an EMBL/GenBank/DDBJ whole genome shotgun (WGS) entry which is preliminary data.</text>
</comment>
<dbReference type="Pfam" id="PF03123">
    <property type="entry name" value="CAT_RBD"/>
    <property type="match status" value="1"/>
</dbReference>
<evidence type="ECO:0000313" key="4">
    <source>
        <dbReference type="Proteomes" id="UP000010119"/>
    </source>
</evidence>
<dbReference type="PANTHER" id="PTHR30185">
    <property type="entry name" value="CRYPTIC BETA-GLUCOSIDE BGL OPERON ANTITERMINATOR"/>
    <property type="match status" value="1"/>
</dbReference>
<keyword evidence="1" id="KW-0677">Repeat</keyword>
<dbReference type="InterPro" id="IPR050661">
    <property type="entry name" value="BglG_antiterminators"/>
</dbReference>
<dbReference type="Gene3D" id="1.10.1790.10">
    <property type="entry name" value="PRD domain"/>
    <property type="match status" value="2"/>
</dbReference>
<dbReference type="InterPro" id="IPR036650">
    <property type="entry name" value="CAT_RNA-bd_dom_sf"/>
</dbReference>
<gene>
    <name evidence="3" type="primary">licT</name>
    <name evidence="3" type="ORF">HMPREF0556_11439</name>
</gene>
<dbReference type="STRING" id="525367.HMPREF0556_11439"/>
<sequence>MNQDALFWVSLGFFLLKEAMYGMQIKKVLNNNVVVVETADQKEMIVMGRGIAFQKKTGDFIQEELIEKTFILETAALSEKLKELLSDIPLAHLRVADDIVQYAQEKLETDLKENIYLTLTDHVNFAISRYKKGIHLKNALLWEIKRFYREEFHVGLQALAFIQKETGVELDEDEAGFIALHLVNARVDKQQIDQTVVMTNIVQDILGIVKYHYGVVLDESSLNYTRFVTHLQYVAQRIINGELVESQDDFLYEHVKRKYNRAFKCMEKINHYLEAQHQVMLSRDECVYLTIHIFRVMERDTKEPDQF</sequence>
<dbReference type="NCBIfam" id="NF046042">
    <property type="entry name" value="LicT"/>
    <property type="match status" value="1"/>
</dbReference>
<reference evidence="3" key="1">
    <citation type="submission" date="2010-06" db="EMBL/GenBank/DDBJ databases">
        <authorList>
            <person name="Muzny D."/>
            <person name="Qin X."/>
            <person name="Buhay C."/>
            <person name="Dugan-Rocha S."/>
            <person name="Ding Y."/>
            <person name="Chen G."/>
            <person name="Hawes A."/>
            <person name="Holder M."/>
            <person name="Jhangiani S."/>
            <person name="Johnson A."/>
            <person name="Khan Z."/>
            <person name="Li Z."/>
            <person name="Liu W."/>
            <person name="Liu X."/>
            <person name="Perez L."/>
            <person name="Shen H."/>
            <person name="Wang Q."/>
            <person name="Watt J."/>
            <person name="Xi L."/>
            <person name="Xin Y."/>
            <person name="Zhou J."/>
            <person name="Deng J."/>
            <person name="Jiang H."/>
            <person name="Liu Y."/>
            <person name="Qu J."/>
            <person name="Song X.-Z."/>
            <person name="Zhang L."/>
            <person name="Villasana D."/>
            <person name="Johnson A."/>
            <person name="Liu J."/>
            <person name="Liyanage D."/>
            <person name="Lorensuhewa L."/>
            <person name="Robinson T."/>
            <person name="Song A."/>
            <person name="Song B.-B."/>
            <person name="Dinh H."/>
            <person name="Thornton R."/>
            <person name="Coyle M."/>
            <person name="Francisco L."/>
            <person name="Jackson L."/>
            <person name="Javaid M."/>
            <person name="Korchina V."/>
            <person name="Kovar C."/>
            <person name="Mata R."/>
            <person name="Mathew T."/>
            <person name="Ngo R."/>
            <person name="Nguyen L."/>
            <person name="Nguyen N."/>
            <person name="Okwuonu G."/>
            <person name="Ongeri F."/>
            <person name="Pham C."/>
            <person name="Simmons D."/>
            <person name="Wilczek-Boney K."/>
            <person name="Hale W."/>
            <person name="Jakkamsetti A."/>
            <person name="Pham P."/>
            <person name="Ruth R."/>
            <person name="San Lucas F."/>
            <person name="Warren J."/>
            <person name="Zhang J."/>
            <person name="Zhao Z."/>
            <person name="Zhou C."/>
            <person name="Zhu D."/>
            <person name="Lee S."/>
            <person name="Bess C."/>
            <person name="Blankenburg K."/>
            <person name="Forbes L."/>
            <person name="Fu Q."/>
            <person name="Gubbala S."/>
            <person name="Hirani K."/>
            <person name="Jayaseelan J.C."/>
            <person name="Lara F."/>
            <person name="Munidasa M."/>
            <person name="Palculict T."/>
            <person name="Patil S."/>
            <person name="Pu L.-L."/>
            <person name="Saada N."/>
            <person name="Tang L."/>
            <person name="Weissenberger G."/>
            <person name="Zhu Y."/>
            <person name="Hemphill L."/>
            <person name="Shang Y."/>
            <person name="Youmans B."/>
            <person name="Ayvaz T."/>
            <person name="Ross M."/>
            <person name="Santibanez J."/>
            <person name="Aqrawi P."/>
            <person name="Gross S."/>
            <person name="Joshi V."/>
            <person name="Fowler G."/>
            <person name="Nazareth L."/>
            <person name="Reid J."/>
            <person name="Worley K."/>
            <person name="Petrosino J."/>
            <person name="Highlander S."/>
            <person name="Gibbs R."/>
        </authorList>
    </citation>
    <scope>NUCLEOTIDE SEQUENCE [LARGE SCALE GENOMIC DNA]</scope>
    <source>
        <strain evidence="3">DSM 20601</strain>
    </source>
</reference>
<dbReference type="SMART" id="SM01061">
    <property type="entry name" value="CAT_RBD"/>
    <property type="match status" value="1"/>
</dbReference>
<evidence type="ECO:0000259" key="2">
    <source>
        <dbReference type="PROSITE" id="PS51372"/>
    </source>
</evidence>
<feature type="domain" description="PRD" evidence="2">
    <location>
        <begin position="87"/>
        <end position="192"/>
    </location>
</feature>
<evidence type="ECO:0000313" key="3">
    <source>
        <dbReference type="EMBL" id="EFI84886.1"/>
    </source>
</evidence>
<dbReference type="Gene3D" id="2.30.24.10">
    <property type="entry name" value="CAT RNA-binding domain"/>
    <property type="match status" value="1"/>
</dbReference>